<comment type="caution">
    <text evidence="13">The sequence shown here is derived from an EMBL/GenBank/DDBJ whole genome shotgun (WGS) entry which is preliminary data.</text>
</comment>
<dbReference type="SUPFAM" id="SSF82093">
    <property type="entry name" value="Heme chaperone CcmE"/>
    <property type="match status" value="1"/>
</dbReference>
<evidence type="ECO:0000256" key="12">
    <source>
        <dbReference type="SAM" id="MobiDB-lite"/>
    </source>
</evidence>
<dbReference type="RefSeq" id="WP_376800562.1">
    <property type="nucleotide sequence ID" value="NZ_DBNB01000033.1"/>
</dbReference>
<evidence type="ECO:0000256" key="8">
    <source>
        <dbReference type="ARBA" id="ARBA00023004"/>
    </source>
</evidence>
<name>A0A1W9HP91_9HYPH</name>
<dbReference type="NCBIfam" id="NF009727">
    <property type="entry name" value="PRK13254.1-1"/>
    <property type="match status" value="1"/>
</dbReference>
<evidence type="ECO:0000256" key="1">
    <source>
        <dbReference type="ARBA" id="ARBA00004370"/>
    </source>
</evidence>
<dbReference type="Proteomes" id="UP000192872">
    <property type="component" value="Unassembled WGS sequence"/>
</dbReference>
<evidence type="ECO:0000256" key="11">
    <source>
        <dbReference type="PIRSR" id="PIRSR604329-50"/>
    </source>
</evidence>
<dbReference type="GO" id="GO:0017004">
    <property type="term" value="P:cytochrome complex assembly"/>
    <property type="evidence" value="ECO:0007669"/>
    <property type="project" value="UniProtKB-KW"/>
</dbReference>
<proteinExistence type="inferred from homology"/>
<dbReference type="InterPro" id="IPR004329">
    <property type="entry name" value="CcmE"/>
</dbReference>
<evidence type="ECO:0000313" key="14">
    <source>
        <dbReference type="Proteomes" id="UP000192872"/>
    </source>
</evidence>
<feature type="binding site" description="covalent" evidence="10 11">
    <location>
        <position position="122"/>
    </location>
    <ligand>
        <name>heme</name>
        <dbReference type="ChEBI" id="CHEBI:30413"/>
    </ligand>
</feature>
<reference evidence="13 14" key="1">
    <citation type="journal article" date="2017" name="Water Res.">
        <title>Comammox in drinking water systems.</title>
        <authorList>
            <person name="Wang Y."/>
            <person name="Ma L."/>
            <person name="Mao Y."/>
            <person name="Jiang X."/>
            <person name="Xia Y."/>
            <person name="Yu K."/>
            <person name="Li B."/>
            <person name="Zhang T."/>
        </authorList>
    </citation>
    <scope>NUCLEOTIDE SEQUENCE [LARGE SCALE GENOMIC DNA]</scope>
    <source>
        <strain evidence="13">SG_bin8</strain>
    </source>
</reference>
<dbReference type="AlphaFoldDB" id="A0A1W9HP91"/>
<feature type="topological domain" description="Cytoplasmic" evidence="10">
    <location>
        <begin position="1"/>
        <end position="7"/>
    </location>
</feature>
<evidence type="ECO:0000256" key="4">
    <source>
        <dbReference type="ARBA" id="ARBA00022723"/>
    </source>
</evidence>
<dbReference type="GO" id="GO:0005886">
    <property type="term" value="C:plasma membrane"/>
    <property type="evidence" value="ECO:0007669"/>
    <property type="project" value="UniProtKB-SubCell"/>
</dbReference>
<keyword evidence="8 10" id="KW-0408">Iron</keyword>
<keyword evidence="5 10" id="KW-0201">Cytochrome c-type biogenesis</keyword>
<accession>A0A1W9HP91</accession>
<dbReference type="GO" id="GO:0017003">
    <property type="term" value="P:protein-heme linkage"/>
    <property type="evidence" value="ECO:0007669"/>
    <property type="project" value="UniProtKB-UniRule"/>
</dbReference>
<dbReference type="PANTHER" id="PTHR34128">
    <property type="entry name" value="CYTOCHROME C-TYPE BIOGENESIS PROTEIN CCME HOMOLOG, MITOCHONDRIAL"/>
    <property type="match status" value="1"/>
</dbReference>
<feature type="binding site" description="axial binding residue" evidence="10 11">
    <location>
        <position position="126"/>
    </location>
    <ligand>
        <name>heme</name>
        <dbReference type="ChEBI" id="CHEBI:30413"/>
    </ligand>
    <ligandPart>
        <name>Fe</name>
        <dbReference type="ChEBI" id="CHEBI:18248"/>
    </ligandPart>
</feature>
<evidence type="ECO:0000256" key="2">
    <source>
        <dbReference type="ARBA" id="ARBA00022617"/>
    </source>
</evidence>
<evidence type="ECO:0000313" key="13">
    <source>
        <dbReference type="EMBL" id="OQW49249.1"/>
    </source>
</evidence>
<dbReference type="InterPro" id="IPR012340">
    <property type="entry name" value="NA-bd_OB-fold"/>
</dbReference>
<keyword evidence="4 10" id="KW-0479">Metal-binding</keyword>
<keyword evidence="2 10" id="KW-0349">Heme</keyword>
<keyword evidence="10" id="KW-1003">Cell membrane</keyword>
<keyword evidence="3 10" id="KW-0812">Transmembrane</keyword>
<dbReference type="Pfam" id="PF03100">
    <property type="entry name" value="CcmE"/>
    <property type="match status" value="1"/>
</dbReference>
<dbReference type="Gene3D" id="2.40.50.140">
    <property type="entry name" value="Nucleic acid-binding proteins"/>
    <property type="match status" value="1"/>
</dbReference>
<dbReference type="HAMAP" id="MF_01959">
    <property type="entry name" value="CcmE"/>
    <property type="match status" value="1"/>
</dbReference>
<keyword evidence="9 10" id="KW-0472">Membrane</keyword>
<protein>
    <recommendedName>
        <fullName evidence="10">Cytochrome c-type biogenesis protein CcmE</fullName>
    </recommendedName>
    <alternativeName>
        <fullName evidence="10">Cytochrome c maturation protein E</fullName>
    </alternativeName>
    <alternativeName>
        <fullName evidence="10">Heme chaperone CcmE</fullName>
    </alternativeName>
</protein>
<keyword evidence="6 10" id="KW-0735">Signal-anchor</keyword>
<dbReference type="EMBL" id="LWDL01000032">
    <property type="protein sequence ID" value="OQW49249.1"/>
    <property type="molecule type" value="Genomic_DNA"/>
</dbReference>
<dbReference type="STRING" id="1827387.A4S15_14225"/>
<sequence>MSRKQRRLSLIVFVGIVLASATGLVLVALQDSIVFFNSPSDILARPPAPDQRLRLGGLVVEGSIERLPGEIVRFTVSDGANTRQVSYVGVLPDLFREGQGVITEGRLQPDGTFKADTVLAKHDETYMPREVAEALKRQGVWQGDKSKPLPVSPGKPGS</sequence>
<feature type="region of interest" description="Disordered" evidence="12">
    <location>
        <begin position="137"/>
        <end position="158"/>
    </location>
</feature>
<comment type="subcellular location">
    <subcellularLocation>
        <location evidence="10">Cell membrane</location>
        <topology evidence="10">Single-pass type II membrane protein</topology>
    </subcellularLocation>
    <subcellularLocation>
        <location evidence="1">Membrane</location>
    </subcellularLocation>
</comment>
<gene>
    <name evidence="10" type="primary">ccmE</name>
    <name evidence="10" type="synonym">cycJ</name>
    <name evidence="13" type="ORF">A4S15_14225</name>
</gene>
<evidence type="ECO:0000256" key="3">
    <source>
        <dbReference type="ARBA" id="ARBA00022692"/>
    </source>
</evidence>
<feature type="topological domain" description="Extracellular" evidence="10">
    <location>
        <begin position="29"/>
        <end position="158"/>
    </location>
</feature>
<keyword evidence="7 10" id="KW-1133">Transmembrane helix</keyword>
<evidence type="ECO:0000256" key="7">
    <source>
        <dbReference type="ARBA" id="ARBA00022989"/>
    </source>
</evidence>
<dbReference type="NCBIfam" id="NF009731">
    <property type="entry name" value="PRK13254.1-5"/>
    <property type="match status" value="1"/>
</dbReference>
<evidence type="ECO:0000256" key="5">
    <source>
        <dbReference type="ARBA" id="ARBA00022748"/>
    </source>
</evidence>
<evidence type="ECO:0000256" key="10">
    <source>
        <dbReference type="HAMAP-Rule" id="MF_01959"/>
    </source>
</evidence>
<comment type="similarity">
    <text evidence="10">Belongs to the CcmE/CycJ family.</text>
</comment>
<evidence type="ECO:0000256" key="6">
    <source>
        <dbReference type="ARBA" id="ARBA00022968"/>
    </source>
</evidence>
<comment type="function">
    <text evidence="10">Heme chaperone required for the biogenesis of c-type cytochromes. Transiently binds heme delivered by CcmC and transfers the heme to apo-cytochromes in a process facilitated by CcmF and CcmH.</text>
</comment>
<organism evidence="13 14">
    <name type="scientific">Candidatus Raskinella chloraquaticus</name>
    <dbReference type="NCBI Taxonomy" id="1951219"/>
    <lineage>
        <taxon>Bacteria</taxon>
        <taxon>Pseudomonadati</taxon>
        <taxon>Pseudomonadota</taxon>
        <taxon>Alphaproteobacteria</taxon>
        <taxon>Hyphomicrobiales</taxon>
        <taxon>Phreatobacteraceae</taxon>
        <taxon>Candidatus Raskinella</taxon>
    </lineage>
</organism>
<dbReference type="InterPro" id="IPR036127">
    <property type="entry name" value="CcmE-like_sf"/>
</dbReference>
<evidence type="ECO:0000256" key="9">
    <source>
        <dbReference type="ARBA" id="ARBA00023136"/>
    </source>
</evidence>
<dbReference type="GO" id="GO:0020037">
    <property type="term" value="F:heme binding"/>
    <property type="evidence" value="ECO:0007669"/>
    <property type="project" value="InterPro"/>
</dbReference>
<dbReference type="GO" id="GO:0046872">
    <property type="term" value="F:metal ion binding"/>
    <property type="evidence" value="ECO:0007669"/>
    <property type="project" value="UniProtKB-KW"/>
</dbReference>
<dbReference type="PANTHER" id="PTHR34128:SF2">
    <property type="entry name" value="CYTOCHROME C-TYPE BIOGENESIS PROTEIN CCME HOMOLOG, MITOCHONDRIAL"/>
    <property type="match status" value="1"/>
</dbReference>